<dbReference type="PROSITE" id="PS51105">
    <property type="entry name" value="PTS_EIIC_TYPE_3"/>
    <property type="match status" value="1"/>
</dbReference>
<evidence type="ECO:0000256" key="4">
    <source>
        <dbReference type="ARBA" id="ARBA00022597"/>
    </source>
</evidence>
<dbReference type="InterPro" id="IPR003352">
    <property type="entry name" value="PTS_EIIC"/>
</dbReference>
<organism evidence="10 11">
    <name type="scientific">Raoultella terrigena</name>
    <name type="common">Klebsiella terrigena</name>
    <dbReference type="NCBI Taxonomy" id="577"/>
    <lineage>
        <taxon>Bacteria</taxon>
        <taxon>Pseudomonadati</taxon>
        <taxon>Pseudomonadota</taxon>
        <taxon>Gammaproteobacteria</taxon>
        <taxon>Enterobacterales</taxon>
        <taxon>Enterobacteriaceae</taxon>
        <taxon>Klebsiella/Raoultella group</taxon>
        <taxon>Raoultella</taxon>
    </lineage>
</organism>
<keyword evidence="2" id="KW-0813">Transport</keyword>
<evidence type="ECO:0000256" key="6">
    <source>
        <dbReference type="ARBA" id="ARBA00022989"/>
    </source>
</evidence>
<dbReference type="PANTHER" id="PTHR33989">
    <property type="match status" value="1"/>
</dbReference>
<evidence type="ECO:0000256" key="8">
    <source>
        <dbReference type="SAM" id="Phobius"/>
    </source>
</evidence>
<keyword evidence="5 8" id="KW-0812">Transmembrane</keyword>
<dbReference type="InterPro" id="IPR051088">
    <property type="entry name" value="PTS_Sugar-EIIC/EIIB"/>
</dbReference>
<dbReference type="KEGG" id="rtg:NCTC13098_01470"/>
<evidence type="ECO:0000313" key="10">
    <source>
        <dbReference type="EMBL" id="VDR25164.1"/>
    </source>
</evidence>
<accession>A0A3P8ISI4</accession>
<dbReference type="Pfam" id="PF02378">
    <property type="entry name" value="PTS_EIIC"/>
    <property type="match status" value="1"/>
</dbReference>
<comment type="subcellular location">
    <subcellularLocation>
        <location evidence="1">Cell membrane</location>
        <topology evidence="1">Multi-pass membrane protein</topology>
    </subcellularLocation>
</comment>
<evidence type="ECO:0000256" key="3">
    <source>
        <dbReference type="ARBA" id="ARBA00022475"/>
    </source>
</evidence>
<reference evidence="10 11" key="1">
    <citation type="submission" date="2018-12" db="EMBL/GenBank/DDBJ databases">
        <authorList>
            <consortium name="Pathogen Informatics"/>
        </authorList>
    </citation>
    <scope>NUCLEOTIDE SEQUENCE [LARGE SCALE GENOMIC DNA]</scope>
    <source>
        <strain evidence="10 11">NCTC13098</strain>
    </source>
</reference>
<evidence type="ECO:0000256" key="1">
    <source>
        <dbReference type="ARBA" id="ARBA00004651"/>
    </source>
</evidence>
<protein>
    <submittedName>
        <fullName evidence="10">PTS system oligo-beta-mannoside-specific EIIC component</fullName>
    </submittedName>
</protein>
<gene>
    <name evidence="10" type="primary">gmuC_3</name>
    <name evidence="10" type="ORF">NCTC13098_01470</name>
</gene>
<dbReference type="InterPro" id="IPR004501">
    <property type="entry name" value="PTS_EIIC_3"/>
</dbReference>
<evidence type="ECO:0000256" key="2">
    <source>
        <dbReference type="ARBA" id="ARBA00022448"/>
    </source>
</evidence>
<evidence type="ECO:0000256" key="7">
    <source>
        <dbReference type="ARBA" id="ARBA00023136"/>
    </source>
</evidence>
<keyword evidence="7 8" id="KW-0472">Membrane</keyword>
<name>A0A3P8ISI4_RAOTE</name>
<dbReference type="GO" id="GO:0009401">
    <property type="term" value="P:phosphoenolpyruvate-dependent sugar phosphotransferase system"/>
    <property type="evidence" value="ECO:0007669"/>
    <property type="project" value="InterPro"/>
</dbReference>
<feature type="transmembrane region" description="Helical" evidence="8">
    <location>
        <begin position="47"/>
        <end position="65"/>
    </location>
</feature>
<dbReference type="GO" id="GO:0008982">
    <property type="term" value="F:protein-N(PI)-phosphohistidine-sugar phosphotransferase activity"/>
    <property type="evidence" value="ECO:0007669"/>
    <property type="project" value="InterPro"/>
</dbReference>
<feature type="domain" description="PTS EIIC type-3" evidence="9">
    <location>
        <begin position="1"/>
        <end position="172"/>
    </location>
</feature>
<keyword evidence="3" id="KW-1003">Cell membrane</keyword>
<dbReference type="Proteomes" id="UP000274346">
    <property type="component" value="Chromosome"/>
</dbReference>
<dbReference type="PANTHER" id="PTHR33989:SF4">
    <property type="entry name" value="PTS SYSTEM N,N'-DIACETYLCHITOBIOSE-SPECIFIC EIIC COMPONENT"/>
    <property type="match status" value="1"/>
</dbReference>
<proteinExistence type="predicted"/>
<evidence type="ECO:0000259" key="9">
    <source>
        <dbReference type="PROSITE" id="PS51105"/>
    </source>
</evidence>
<dbReference type="GO" id="GO:0005886">
    <property type="term" value="C:plasma membrane"/>
    <property type="evidence" value="ECO:0007669"/>
    <property type="project" value="UniProtKB-SubCell"/>
</dbReference>
<feature type="transmembrane region" description="Helical" evidence="8">
    <location>
        <begin position="102"/>
        <end position="121"/>
    </location>
</feature>
<dbReference type="AlphaFoldDB" id="A0A3P8ISI4"/>
<evidence type="ECO:0000256" key="5">
    <source>
        <dbReference type="ARBA" id="ARBA00022692"/>
    </source>
</evidence>
<evidence type="ECO:0000313" key="11">
    <source>
        <dbReference type="Proteomes" id="UP000274346"/>
    </source>
</evidence>
<keyword evidence="4" id="KW-0762">Sugar transport</keyword>
<keyword evidence="6 8" id="KW-1133">Transmembrane helix</keyword>
<dbReference type="EMBL" id="LR131271">
    <property type="protein sequence ID" value="VDR25164.1"/>
    <property type="molecule type" value="Genomic_DNA"/>
</dbReference>
<sequence>MSAFHGALIITGIMNPFWMTYLFENQQALASGAATLPHIYLQGFWDFYLLIGGIGSTLPLVFMAMRSRSRQLKSVGKIGLLPSLFNINEPILFGFPIIMNPVFLLPFIFVPLINACIAWYLTHLGILDRAVAMLPWSMPSPLGAAWSANGSWKNLCMSLFAIFNSWMLYRPFFKVYERQLADAER</sequence>
<dbReference type="GO" id="GO:1902815">
    <property type="term" value="P:N,N'-diacetylchitobiose import"/>
    <property type="evidence" value="ECO:0007669"/>
    <property type="project" value="TreeGrafter"/>
</dbReference>